<dbReference type="EMBL" id="JQGA01000341">
    <property type="protein sequence ID" value="KGO76171.1"/>
    <property type="molecule type" value="Genomic_DNA"/>
</dbReference>
<keyword evidence="1" id="KW-0472">Membrane</keyword>
<keyword evidence="1" id="KW-1133">Transmembrane helix</keyword>
<accession>A0A0A2LAJ1</accession>
<keyword evidence="1" id="KW-0812">Transmembrane</keyword>
<protein>
    <submittedName>
        <fullName evidence="2">Uncharacterized protein</fullName>
    </submittedName>
</protein>
<organism evidence="2 3">
    <name type="scientific">Penicillium italicum</name>
    <name type="common">Blue mold</name>
    <dbReference type="NCBI Taxonomy" id="40296"/>
    <lineage>
        <taxon>Eukaryota</taxon>
        <taxon>Fungi</taxon>
        <taxon>Dikarya</taxon>
        <taxon>Ascomycota</taxon>
        <taxon>Pezizomycotina</taxon>
        <taxon>Eurotiomycetes</taxon>
        <taxon>Eurotiomycetidae</taxon>
        <taxon>Eurotiales</taxon>
        <taxon>Aspergillaceae</taxon>
        <taxon>Penicillium</taxon>
    </lineage>
</organism>
<keyword evidence="3" id="KW-1185">Reference proteome</keyword>
<proteinExistence type="predicted"/>
<sequence length="153" mass="16664">MIYGVGRALIFIFEHTIEGYAWDLIFYLTSRSPACKALETTTCLTAYTLSVGAKSPKACADTAYPFFSPTGAFSVEKYEVAAQGPAGTAVTSIEPGYKYQGVPYTGSAGNVDTECKITNGGQFYLHQWFFEVCIIALGLLHIVALFDVAFRRV</sequence>
<dbReference type="OMA" id="TIEGDTW"/>
<gene>
    <name evidence="2" type="ORF">PITC_091960</name>
</gene>
<comment type="caution">
    <text evidence="2">The sequence shown here is derived from an EMBL/GenBank/DDBJ whole genome shotgun (WGS) entry which is preliminary data.</text>
</comment>
<reference evidence="2 3" key="1">
    <citation type="journal article" date="2015" name="Mol. Plant Microbe Interact.">
        <title>Genome, transcriptome, and functional analyses of Penicillium expansum provide new insights into secondary metabolism and pathogenicity.</title>
        <authorList>
            <person name="Ballester A.R."/>
            <person name="Marcet-Houben M."/>
            <person name="Levin E."/>
            <person name="Sela N."/>
            <person name="Selma-Lazaro C."/>
            <person name="Carmona L."/>
            <person name="Wisniewski M."/>
            <person name="Droby S."/>
            <person name="Gonzalez-Candelas L."/>
            <person name="Gabaldon T."/>
        </authorList>
    </citation>
    <scope>NUCLEOTIDE SEQUENCE [LARGE SCALE GENOMIC DNA]</scope>
    <source>
        <strain evidence="2 3">PHI-1</strain>
    </source>
</reference>
<dbReference type="HOGENOM" id="CLU_1713912_0_0_1"/>
<dbReference type="PhylomeDB" id="A0A0A2LAJ1"/>
<name>A0A0A2LAJ1_PENIT</name>
<feature type="transmembrane region" description="Helical" evidence="1">
    <location>
        <begin position="128"/>
        <end position="150"/>
    </location>
</feature>
<dbReference type="Proteomes" id="UP000030104">
    <property type="component" value="Unassembled WGS sequence"/>
</dbReference>
<dbReference type="AlphaFoldDB" id="A0A0A2LAJ1"/>
<evidence type="ECO:0000313" key="3">
    <source>
        <dbReference type="Proteomes" id="UP000030104"/>
    </source>
</evidence>
<evidence type="ECO:0000256" key="1">
    <source>
        <dbReference type="SAM" id="Phobius"/>
    </source>
</evidence>
<dbReference type="OrthoDB" id="4459390at2759"/>
<evidence type="ECO:0000313" key="2">
    <source>
        <dbReference type="EMBL" id="KGO76171.1"/>
    </source>
</evidence>